<dbReference type="InterPro" id="IPR011005">
    <property type="entry name" value="Dihydropteroate_synth-like_sf"/>
</dbReference>
<comment type="pathway">
    <text evidence="3 14">Cofactor biosynthesis; tetrahydrofolate biosynthesis; 7,8-dihydrofolate from 2-amino-4-hydroxy-6-hydroxymethyl-7,8-dihydropteridine diphosphate and 4-aminobenzoate: step 1/2.</text>
</comment>
<dbReference type="eggNOG" id="COG0294">
    <property type="taxonomic scope" value="Bacteria"/>
</dbReference>
<evidence type="ECO:0000256" key="3">
    <source>
        <dbReference type="ARBA" id="ARBA00004763"/>
    </source>
</evidence>
<dbReference type="PROSITE" id="PS00793">
    <property type="entry name" value="DHPS_2"/>
    <property type="match status" value="1"/>
</dbReference>
<dbReference type="NCBIfam" id="TIGR01496">
    <property type="entry name" value="DHPS"/>
    <property type="match status" value="1"/>
</dbReference>
<evidence type="ECO:0000256" key="13">
    <source>
        <dbReference type="ARBA" id="ARBA00053449"/>
    </source>
</evidence>
<dbReference type="GO" id="GO:0046654">
    <property type="term" value="P:tetrahydrofolate biosynthetic process"/>
    <property type="evidence" value="ECO:0007669"/>
    <property type="project" value="UniProtKB-UniPathway"/>
</dbReference>
<feature type="domain" description="Pterin-binding" evidence="15">
    <location>
        <begin position="16"/>
        <end position="273"/>
    </location>
</feature>
<dbReference type="InterPro" id="IPR045031">
    <property type="entry name" value="DHP_synth-like"/>
</dbReference>
<evidence type="ECO:0000313" key="17">
    <source>
        <dbReference type="Proteomes" id="UP000001982"/>
    </source>
</evidence>
<evidence type="ECO:0000256" key="9">
    <source>
        <dbReference type="ARBA" id="ARBA00022723"/>
    </source>
</evidence>
<proteinExistence type="inferred from homology"/>
<evidence type="ECO:0000256" key="10">
    <source>
        <dbReference type="ARBA" id="ARBA00022842"/>
    </source>
</evidence>
<evidence type="ECO:0000313" key="16">
    <source>
        <dbReference type="EMBL" id="ABE54289.1"/>
    </source>
</evidence>
<evidence type="ECO:0000256" key="6">
    <source>
        <dbReference type="ARBA" id="ARBA00012458"/>
    </source>
</evidence>
<gene>
    <name evidence="16" type="ordered locus">Sden_1001</name>
</gene>
<dbReference type="PROSITE" id="PS50972">
    <property type="entry name" value="PTERIN_BINDING"/>
    <property type="match status" value="1"/>
</dbReference>
<evidence type="ECO:0000256" key="11">
    <source>
        <dbReference type="ARBA" id="ARBA00022909"/>
    </source>
</evidence>
<reference evidence="16 17" key="1">
    <citation type="submission" date="2006-03" db="EMBL/GenBank/DDBJ databases">
        <title>Complete sequence of Shewanella denitrificans OS217.</title>
        <authorList>
            <consortium name="US DOE Joint Genome Institute"/>
            <person name="Copeland A."/>
            <person name="Lucas S."/>
            <person name="Lapidus A."/>
            <person name="Barry K."/>
            <person name="Detter J.C."/>
            <person name="Glavina del Rio T."/>
            <person name="Hammon N."/>
            <person name="Israni S."/>
            <person name="Dalin E."/>
            <person name="Tice H."/>
            <person name="Pitluck S."/>
            <person name="Brettin T."/>
            <person name="Bruce D."/>
            <person name="Han C."/>
            <person name="Tapia R."/>
            <person name="Gilna P."/>
            <person name="Kiss H."/>
            <person name="Schmutz J."/>
            <person name="Larimer F."/>
            <person name="Land M."/>
            <person name="Hauser L."/>
            <person name="Kyrpides N."/>
            <person name="Lykidis A."/>
            <person name="Richardson P."/>
        </authorList>
    </citation>
    <scope>NUCLEOTIDE SEQUENCE [LARGE SCALE GENOMIC DNA]</scope>
    <source>
        <strain evidence="17">OS217 / ATCC BAA-1090 / DSM 15013</strain>
    </source>
</reference>
<dbReference type="InterPro" id="IPR000489">
    <property type="entry name" value="Pterin-binding_dom"/>
</dbReference>
<comment type="cofactor">
    <cofactor evidence="2 14">
        <name>Mg(2+)</name>
        <dbReference type="ChEBI" id="CHEBI:18420"/>
    </cofactor>
</comment>
<sequence length="282" mass="30603">MFEIKSKTKILDLSMPVVMGIVNVTPDSFSDGGQFDNFDAACAQVDKLVAEGAMILDIGGESTRPGATEVTLEQELTRVIPVIEYAAKKYASAADKIWISIDTSKPEVMQAAVNAGANMINDIRALQLEGALAMAATLQVPVCLMHMKGEPKDMQDSPEYQDIILEVSDFFDARVHACLDAGIEREHILLDPGFGFGKTLEHNYQLLAQLPALHAFHLPILIGLSRKRMIGELLQREVNERLAGSLAGALIAAQQGARILRVHDVAETHDVLSVMSATMASH</sequence>
<comment type="subunit">
    <text evidence="5">Homodimer.</text>
</comment>
<evidence type="ECO:0000256" key="12">
    <source>
        <dbReference type="ARBA" id="ARBA00030193"/>
    </source>
</evidence>
<evidence type="ECO:0000256" key="14">
    <source>
        <dbReference type="RuleBase" id="RU361205"/>
    </source>
</evidence>
<dbReference type="AlphaFoldDB" id="Q12QI7"/>
<dbReference type="PANTHER" id="PTHR20941">
    <property type="entry name" value="FOLATE SYNTHESIS PROTEINS"/>
    <property type="match status" value="1"/>
</dbReference>
<dbReference type="PANTHER" id="PTHR20941:SF1">
    <property type="entry name" value="FOLIC ACID SYNTHESIS PROTEIN FOL1"/>
    <property type="match status" value="1"/>
</dbReference>
<dbReference type="GO" id="GO:0005829">
    <property type="term" value="C:cytosol"/>
    <property type="evidence" value="ECO:0007669"/>
    <property type="project" value="TreeGrafter"/>
</dbReference>
<dbReference type="GO" id="GO:0046872">
    <property type="term" value="F:metal ion binding"/>
    <property type="evidence" value="ECO:0007669"/>
    <property type="project" value="UniProtKB-KW"/>
</dbReference>
<dbReference type="EC" id="2.5.1.15" evidence="6 14"/>
<name>Q12QI7_SHEDO</name>
<dbReference type="PROSITE" id="PS00792">
    <property type="entry name" value="DHPS_1"/>
    <property type="match status" value="1"/>
</dbReference>
<protein>
    <recommendedName>
        <fullName evidence="7 14">Dihydropteroate synthase</fullName>
        <shortName evidence="14">DHPS</shortName>
        <ecNumber evidence="6 14">2.5.1.15</ecNumber>
    </recommendedName>
    <alternativeName>
        <fullName evidence="12 14">Dihydropteroate pyrophosphorylase</fullName>
    </alternativeName>
</protein>
<dbReference type="KEGG" id="sdn:Sden_1001"/>
<keyword evidence="11 14" id="KW-0289">Folate biosynthesis</keyword>
<dbReference type="RefSeq" id="WP_011495453.1">
    <property type="nucleotide sequence ID" value="NC_007954.1"/>
</dbReference>
<comment type="similarity">
    <text evidence="4 14">Belongs to the DHPS family.</text>
</comment>
<evidence type="ECO:0000259" key="15">
    <source>
        <dbReference type="PROSITE" id="PS50972"/>
    </source>
</evidence>
<dbReference type="InterPro" id="IPR006390">
    <property type="entry name" value="DHP_synth_dom"/>
</dbReference>
<evidence type="ECO:0000256" key="4">
    <source>
        <dbReference type="ARBA" id="ARBA00009503"/>
    </source>
</evidence>
<keyword evidence="17" id="KW-1185">Reference proteome</keyword>
<dbReference type="EMBL" id="CP000302">
    <property type="protein sequence ID" value="ABE54289.1"/>
    <property type="molecule type" value="Genomic_DNA"/>
</dbReference>
<dbReference type="CDD" id="cd00739">
    <property type="entry name" value="DHPS"/>
    <property type="match status" value="1"/>
</dbReference>
<dbReference type="UniPathway" id="UPA00077">
    <property type="reaction ID" value="UER00156"/>
</dbReference>
<dbReference type="STRING" id="318161.Sden_1001"/>
<evidence type="ECO:0000256" key="2">
    <source>
        <dbReference type="ARBA" id="ARBA00001946"/>
    </source>
</evidence>
<dbReference type="Gene3D" id="3.20.20.20">
    <property type="entry name" value="Dihydropteroate synthase-like"/>
    <property type="match status" value="1"/>
</dbReference>
<dbReference type="SUPFAM" id="SSF51717">
    <property type="entry name" value="Dihydropteroate synthetase-like"/>
    <property type="match status" value="1"/>
</dbReference>
<evidence type="ECO:0000256" key="1">
    <source>
        <dbReference type="ARBA" id="ARBA00000012"/>
    </source>
</evidence>
<dbReference type="HOGENOM" id="CLU_008023_0_3_6"/>
<evidence type="ECO:0000256" key="5">
    <source>
        <dbReference type="ARBA" id="ARBA00011738"/>
    </source>
</evidence>
<evidence type="ECO:0000256" key="8">
    <source>
        <dbReference type="ARBA" id="ARBA00022679"/>
    </source>
</evidence>
<keyword evidence="9 14" id="KW-0479">Metal-binding</keyword>
<dbReference type="OrthoDB" id="9811744at2"/>
<accession>Q12QI7</accession>
<comment type="catalytic activity">
    <reaction evidence="1">
        <text>(7,8-dihydropterin-6-yl)methyl diphosphate + 4-aminobenzoate = 7,8-dihydropteroate + diphosphate</text>
        <dbReference type="Rhea" id="RHEA:19949"/>
        <dbReference type="ChEBI" id="CHEBI:17836"/>
        <dbReference type="ChEBI" id="CHEBI:17839"/>
        <dbReference type="ChEBI" id="CHEBI:33019"/>
        <dbReference type="ChEBI" id="CHEBI:72950"/>
        <dbReference type="EC" id="2.5.1.15"/>
    </reaction>
</comment>
<organism evidence="16 17">
    <name type="scientific">Shewanella denitrificans (strain OS217 / ATCC BAA-1090 / DSM 15013)</name>
    <dbReference type="NCBI Taxonomy" id="318161"/>
    <lineage>
        <taxon>Bacteria</taxon>
        <taxon>Pseudomonadati</taxon>
        <taxon>Pseudomonadota</taxon>
        <taxon>Gammaproteobacteria</taxon>
        <taxon>Alteromonadales</taxon>
        <taxon>Shewanellaceae</taxon>
        <taxon>Shewanella</taxon>
    </lineage>
</organism>
<dbReference type="GO" id="GO:0004156">
    <property type="term" value="F:dihydropteroate synthase activity"/>
    <property type="evidence" value="ECO:0007669"/>
    <property type="project" value="UniProtKB-EC"/>
</dbReference>
<comment type="function">
    <text evidence="13 14">Catalyzes the condensation of para-aminobenzoate (pABA) with 6-hydroxymethyl-7,8-dihydropterin diphosphate (DHPt-PP) to form 7,8-dihydropteroate (H2Pte), the immediate precursor of folate derivatives.</text>
</comment>
<dbReference type="Proteomes" id="UP000001982">
    <property type="component" value="Chromosome"/>
</dbReference>
<dbReference type="Pfam" id="PF00809">
    <property type="entry name" value="Pterin_bind"/>
    <property type="match status" value="1"/>
</dbReference>
<dbReference type="FunFam" id="3.20.20.20:FF:000004">
    <property type="entry name" value="Dihydropteroate synthase"/>
    <property type="match status" value="1"/>
</dbReference>
<keyword evidence="8 14" id="KW-0808">Transferase</keyword>
<dbReference type="GO" id="GO:0046656">
    <property type="term" value="P:folic acid biosynthetic process"/>
    <property type="evidence" value="ECO:0007669"/>
    <property type="project" value="UniProtKB-KW"/>
</dbReference>
<keyword evidence="10 14" id="KW-0460">Magnesium</keyword>
<evidence type="ECO:0000256" key="7">
    <source>
        <dbReference type="ARBA" id="ARBA00016919"/>
    </source>
</evidence>